<dbReference type="GO" id="GO:0012507">
    <property type="term" value="C:ER to Golgi transport vesicle membrane"/>
    <property type="evidence" value="ECO:0007669"/>
    <property type="project" value="TreeGrafter"/>
</dbReference>
<dbReference type="GO" id="GO:0000149">
    <property type="term" value="F:SNARE binding"/>
    <property type="evidence" value="ECO:0007669"/>
    <property type="project" value="TreeGrafter"/>
</dbReference>
<dbReference type="EMBL" id="HBIV01046139">
    <property type="protein sequence ID" value="CAE0680502.1"/>
    <property type="molecule type" value="Transcribed_RNA"/>
</dbReference>
<dbReference type="Pfam" id="PF12352">
    <property type="entry name" value="V-SNARE_C"/>
    <property type="match status" value="1"/>
</dbReference>
<accession>A0A6U3EFC0</accession>
<evidence type="ECO:0000256" key="4">
    <source>
        <dbReference type="ARBA" id="ARBA00022927"/>
    </source>
</evidence>
<keyword evidence="5 10" id="KW-1133">Transmembrane helix</keyword>
<gene>
    <name evidence="11" type="ORF">LGLO00237_LOCUS32288</name>
</gene>
<protein>
    <recommendedName>
        <fullName evidence="12">Golgi SNAP receptor complex member 2</fullName>
    </recommendedName>
</protein>
<dbReference type="PANTHER" id="PTHR21230:SF1">
    <property type="entry name" value="GOLGI SNAP RECEPTOR COMPLEX MEMBER 2"/>
    <property type="match status" value="1"/>
</dbReference>
<evidence type="ECO:0000256" key="5">
    <source>
        <dbReference type="ARBA" id="ARBA00022989"/>
    </source>
</evidence>
<dbReference type="GO" id="GO:0031201">
    <property type="term" value="C:SNARE complex"/>
    <property type="evidence" value="ECO:0007669"/>
    <property type="project" value="TreeGrafter"/>
</dbReference>
<dbReference type="GO" id="GO:0005789">
    <property type="term" value="C:endoplasmic reticulum membrane"/>
    <property type="evidence" value="ECO:0007669"/>
    <property type="project" value="TreeGrafter"/>
</dbReference>
<evidence type="ECO:0000256" key="3">
    <source>
        <dbReference type="ARBA" id="ARBA00022692"/>
    </source>
</evidence>
<sequence length="217" mass="25062">MSVSSQFPQANMLRLRLQEKVEHLEARPFDQSLYQEAAMVARDLGNRIRVLEMLAQQEAPGRRQMWIGRIEGLADNHRSLENSLATLESTHQKLHRRQKMRSELFGTAEERAASRAQYNAYQTYQRNNESLNNSHREADRILETGRAALENLRTQGSLLKSAHRKVLDVANTLGLSNSLIKMIERRENVDKIIVFAGMFISLVILFLLYYFFVRKSG</sequence>
<feature type="coiled-coil region" evidence="9">
    <location>
        <begin position="70"/>
        <end position="97"/>
    </location>
</feature>
<evidence type="ECO:0000313" key="11">
    <source>
        <dbReference type="EMBL" id="CAE0680502.1"/>
    </source>
</evidence>
<dbReference type="SUPFAM" id="SSF58038">
    <property type="entry name" value="SNARE fusion complex"/>
    <property type="match status" value="1"/>
</dbReference>
<comment type="subcellular location">
    <subcellularLocation>
        <location evidence="1">Golgi apparatus membrane</location>
        <topology evidence="1">Single-pass type IV membrane protein</topology>
    </subcellularLocation>
</comment>
<evidence type="ECO:0000256" key="7">
    <source>
        <dbReference type="ARBA" id="ARBA00023136"/>
    </source>
</evidence>
<dbReference type="PIRSF" id="PIRSF028865">
    <property type="entry name" value="Membrin-2"/>
    <property type="match status" value="1"/>
</dbReference>
<evidence type="ECO:0008006" key="12">
    <source>
        <dbReference type="Google" id="ProtNLM"/>
    </source>
</evidence>
<dbReference type="GO" id="GO:0000139">
    <property type="term" value="C:Golgi membrane"/>
    <property type="evidence" value="ECO:0007669"/>
    <property type="project" value="UniProtKB-SubCell"/>
</dbReference>
<evidence type="ECO:0000256" key="8">
    <source>
        <dbReference type="PIRNR" id="PIRNR028865"/>
    </source>
</evidence>
<dbReference type="InterPro" id="IPR027027">
    <property type="entry name" value="GOSR2/Membrin/Bos1"/>
</dbReference>
<name>A0A6U3EFC0_9EUKA</name>
<dbReference type="GO" id="GO:0031902">
    <property type="term" value="C:late endosome membrane"/>
    <property type="evidence" value="ECO:0007669"/>
    <property type="project" value="TreeGrafter"/>
</dbReference>
<keyword evidence="4 8" id="KW-0653">Protein transport</keyword>
<dbReference type="Gene3D" id="1.20.5.110">
    <property type="match status" value="1"/>
</dbReference>
<evidence type="ECO:0000256" key="6">
    <source>
        <dbReference type="ARBA" id="ARBA00023034"/>
    </source>
</evidence>
<organism evidence="11">
    <name type="scientific">Lotharella globosa</name>
    <dbReference type="NCBI Taxonomy" id="91324"/>
    <lineage>
        <taxon>Eukaryota</taxon>
        <taxon>Sar</taxon>
        <taxon>Rhizaria</taxon>
        <taxon>Cercozoa</taxon>
        <taxon>Chlorarachniophyceae</taxon>
        <taxon>Lotharella</taxon>
    </lineage>
</organism>
<dbReference type="GO" id="GO:0006906">
    <property type="term" value="P:vesicle fusion"/>
    <property type="evidence" value="ECO:0007669"/>
    <property type="project" value="TreeGrafter"/>
</dbReference>
<keyword evidence="2 8" id="KW-0813">Transport</keyword>
<keyword evidence="3 10" id="KW-0812">Transmembrane</keyword>
<dbReference type="GO" id="GO:0005484">
    <property type="term" value="F:SNAP receptor activity"/>
    <property type="evidence" value="ECO:0007669"/>
    <property type="project" value="InterPro"/>
</dbReference>
<evidence type="ECO:0000256" key="10">
    <source>
        <dbReference type="SAM" id="Phobius"/>
    </source>
</evidence>
<dbReference type="PANTHER" id="PTHR21230">
    <property type="entry name" value="VESICLE TRANSPORT V-SNARE PROTEIN VTI1-RELATED"/>
    <property type="match status" value="1"/>
</dbReference>
<feature type="transmembrane region" description="Helical" evidence="10">
    <location>
        <begin position="192"/>
        <end position="212"/>
    </location>
</feature>
<keyword evidence="9" id="KW-0175">Coiled coil</keyword>
<dbReference type="CDD" id="cd15863">
    <property type="entry name" value="SNARE_GS27"/>
    <property type="match status" value="1"/>
</dbReference>
<proteinExistence type="predicted"/>
<dbReference type="AlphaFoldDB" id="A0A6U3EFC0"/>
<dbReference type="GO" id="GO:0015031">
    <property type="term" value="P:protein transport"/>
    <property type="evidence" value="ECO:0007669"/>
    <property type="project" value="UniProtKB-KW"/>
</dbReference>
<keyword evidence="6" id="KW-0333">Golgi apparatus</keyword>
<evidence type="ECO:0000256" key="1">
    <source>
        <dbReference type="ARBA" id="ARBA00004409"/>
    </source>
</evidence>
<evidence type="ECO:0000256" key="9">
    <source>
        <dbReference type="SAM" id="Coils"/>
    </source>
</evidence>
<reference evidence="11" key="1">
    <citation type="submission" date="2021-01" db="EMBL/GenBank/DDBJ databases">
        <authorList>
            <person name="Corre E."/>
            <person name="Pelletier E."/>
            <person name="Niang G."/>
            <person name="Scheremetjew M."/>
            <person name="Finn R."/>
            <person name="Kale V."/>
            <person name="Holt S."/>
            <person name="Cochrane G."/>
            <person name="Meng A."/>
            <person name="Brown T."/>
            <person name="Cohen L."/>
        </authorList>
    </citation>
    <scope>NUCLEOTIDE SEQUENCE</scope>
    <source>
        <strain evidence="11">CCCM811</strain>
    </source>
</reference>
<keyword evidence="7 8" id="KW-0472">Membrane</keyword>
<evidence type="ECO:0000256" key="2">
    <source>
        <dbReference type="ARBA" id="ARBA00022448"/>
    </source>
</evidence>